<dbReference type="PANTHER" id="PTHR43633">
    <property type="entry name" value="ALCOHOL DEHYDROGENASE YQHD"/>
    <property type="match status" value="1"/>
</dbReference>
<dbReference type="SUPFAM" id="SSF56796">
    <property type="entry name" value="Dehydroquinate synthase-like"/>
    <property type="match status" value="1"/>
</dbReference>
<name>A0A478FRH2_9MOLU</name>
<dbReference type="GO" id="GO:1990002">
    <property type="term" value="F:methylglyoxal reductase (NADPH) (acetol producing) activity"/>
    <property type="evidence" value="ECO:0007669"/>
    <property type="project" value="TreeGrafter"/>
</dbReference>
<feature type="domain" description="Alcohol dehydrogenase iron-type/glycerol dehydrogenase GldA" evidence="2">
    <location>
        <begin position="179"/>
        <end position="303"/>
    </location>
</feature>
<dbReference type="AlphaFoldDB" id="A0A478FRH2"/>
<dbReference type="PANTHER" id="PTHR43633:SF1">
    <property type="entry name" value="ALCOHOL DEHYDROGENASE YQHD"/>
    <property type="match status" value="1"/>
</dbReference>
<dbReference type="Gene3D" id="3.40.50.1970">
    <property type="match status" value="1"/>
</dbReference>
<dbReference type="InterPro" id="IPR044731">
    <property type="entry name" value="BDH-like"/>
</dbReference>
<reference evidence="3 4" key="1">
    <citation type="submission" date="2019-01" db="EMBL/GenBank/DDBJ databases">
        <title>Draft genome sequences of Candidatus Mycoplasma haemohominis SWG34-3 identified from a patient with pyrexia, anemia and liver dysfunction.</title>
        <authorList>
            <person name="Sekizuka T."/>
            <person name="Hattori N."/>
            <person name="Katano H."/>
            <person name="Takuma T."/>
            <person name="Ito T."/>
            <person name="Arai N."/>
            <person name="Yanai R."/>
            <person name="Ishii S."/>
            <person name="Miura Y."/>
            <person name="Tokunaga T."/>
            <person name="Watanabe H."/>
            <person name="Nomura N."/>
            <person name="Eguchi J."/>
            <person name="Arai T."/>
            <person name="Hasegawa H."/>
            <person name="Nakamaki T."/>
            <person name="Wakita T."/>
            <person name="Niki Y."/>
            <person name="Kuroda M."/>
        </authorList>
    </citation>
    <scope>NUCLEOTIDE SEQUENCE [LARGE SCALE GENOMIC DNA]</scope>
    <source>
        <strain evidence="3">SWG34-3</strain>
    </source>
</reference>
<dbReference type="GO" id="GO:0046872">
    <property type="term" value="F:metal ion binding"/>
    <property type="evidence" value="ECO:0007669"/>
    <property type="project" value="InterPro"/>
</dbReference>
<evidence type="ECO:0000256" key="1">
    <source>
        <dbReference type="ARBA" id="ARBA00023002"/>
    </source>
</evidence>
<evidence type="ECO:0000313" key="4">
    <source>
        <dbReference type="Proteomes" id="UP000324831"/>
    </source>
</evidence>
<gene>
    <name evidence="3" type="ORF">MHSWG343_07830</name>
</gene>
<dbReference type="RefSeq" id="WP_216083226.1">
    <property type="nucleotide sequence ID" value="NZ_CACTIB010000020.1"/>
</dbReference>
<evidence type="ECO:0000259" key="2">
    <source>
        <dbReference type="Pfam" id="PF00465"/>
    </source>
</evidence>
<dbReference type="InterPro" id="IPR001670">
    <property type="entry name" value="ADH_Fe/GldA"/>
</dbReference>
<proteinExistence type="predicted"/>
<dbReference type="Pfam" id="PF00465">
    <property type="entry name" value="Fe-ADH"/>
    <property type="match status" value="1"/>
</dbReference>
<dbReference type="GO" id="GO:0005829">
    <property type="term" value="C:cytosol"/>
    <property type="evidence" value="ECO:0007669"/>
    <property type="project" value="TreeGrafter"/>
</dbReference>
<dbReference type="Proteomes" id="UP000324831">
    <property type="component" value="Unassembled WGS sequence"/>
</dbReference>
<keyword evidence="1" id="KW-0560">Oxidoreductase</keyword>
<evidence type="ECO:0000313" key="3">
    <source>
        <dbReference type="EMBL" id="GCE63777.1"/>
    </source>
</evidence>
<comment type="caution">
    <text evidence="3">The sequence shown here is derived from an EMBL/GenBank/DDBJ whole genome shotgun (WGS) entry which is preliminary data.</text>
</comment>
<accession>A0A478FRH2</accession>
<protein>
    <submittedName>
        <fullName evidence="3">Iron-containing alcohol dehydrogenase</fullName>
    </submittedName>
</protein>
<organism evidence="3 4">
    <name type="scientific">Candidatus Mycoplasma haematohominis</name>
    <dbReference type="NCBI Taxonomy" id="1494318"/>
    <lineage>
        <taxon>Bacteria</taxon>
        <taxon>Bacillati</taxon>
        <taxon>Mycoplasmatota</taxon>
        <taxon>Mollicutes</taxon>
        <taxon>Mycoplasmataceae</taxon>
        <taxon>Mycoplasma</taxon>
    </lineage>
</organism>
<dbReference type="GO" id="GO:1990362">
    <property type="term" value="F:butanol dehydrogenase (NAD+) activity"/>
    <property type="evidence" value="ECO:0007669"/>
    <property type="project" value="InterPro"/>
</dbReference>
<sequence>MKWRNLVNKLLGRNYGVSKAGADTYSNNTSSDLEVVDVVRESNFSINDLKSISEDNLRNAITFLDHRLRWTKRNLEEYEDSNVSGQDLQRVILNPNEAALIDFEYDIEEVSKAAEFSNEFVDRETKNIKAYVKDLEAKTAQEFKKSEDLKTQQDEIIKGKFNNVSFLNSIEDSGLFISQLKQAEVRCALLLTDSFFTRDTDFYKRITDLLDRNKISFVEFTNIQPELDRKLIFRISEFANDHDVNALIAIGSMSTVDIAQILMPKLMKPNIIRLHKTREFEPALAAKYSLFTIPTFVVPDPKVNSRSAIRNRLFLPKYDFFGNILYLKSEIDDAEGVFYCTDVFEILSRDKMQQVLHETFFRLIFCYFDLSSTDSLLDSIVNNIKTVEKLLDVFVFGKELSHEDKRILIHIISSTLDGRSIVDVVDFWAIHKLEGALSLLVNSKRSDGLALFMPAYIEALSIKSAEFNKRAKKLAADLYDAHSIEGLIYRLSLHIKKYGLPSSLLDVEQVKKVDYKFLTSLLQKAKIGSIFGILHKTIVKNVAIL</sequence>
<dbReference type="EMBL" id="BIMN01000004">
    <property type="protein sequence ID" value="GCE63777.1"/>
    <property type="molecule type" value="Genomic_DNA"/>
</dbReference>
<dbReference type="GO" id="GO:0008106">
    <property type="term" value="F:alcohol dehydrogenase (NADP+) activity"/>
    <property type="evidence" value="ECO:0007669"/>
    <property type="project" value="TreeGrafter"/>
</dbReference>